<evidence type="ECO:0000313" key="4">
    <source>
        <dbReference type="Proteomes" id="UP001163823"/>
    </source>
</evidence>
<dbReference type="KEGG" id="qsa:O6P43_024807"/>
<protein>
    <submittedName>
        <fullName evidence="3">Uncharacterized protein</fullName>
    </submittedName>
</protein>
<sequence length="402" mass="44311">MHPLSVLIIITTAVLSEALWAASVVVPKSNCYAFDNSSRIVDFSSWIGHPFEYDGKDNDLVIRFCKDVETRSQTGYVDFGRFVNFNYFVAGSGHIDFVQGFYNGDLANCEKSYDKMGRTAQVNIVCGNCLNGYCKGGLGCICNVTYESNCRVFVELAIPCEKPGPRVFQGFTVGLHPRSWELVYNGMTQFGFDKSHCDFSFLTEQNHVALYLTAVASLSTLVQKPIFKVFPENGLEVRLSGSGASGKPPTTLSPTVLIVNWKCVKVATDTPYVVNITIPVEGYEPIQFMLTKMCEYRQDQGGGTTRGWAIFGVLSCIFFVLSTLFCCGGFIYKIRVERQHGIDALPGMTILSACIETVSGAGQGYSRPEDLNSAFASEASWERPSISAEATRRPTERNYGSI</sequence>
<keyword evidence="4" id="KW-1185">Reference proteome</keyword>
<keyword evidence="1" id="KW-0472">Membrane</keyword>
<dbReference type="Proteomes" id="UP001163823">
    <property type="component" value="Chromosome 10"/>
</dbReference>
<reference evidence="3" key="1">
    <citation type="journal article" date="2023" name="Science">
        <title>Elucidation of the pathway for biosynthesis of saponin adjuvants from the soapbark tree.</title>
        <authorList>
            <person name="Reed J."/>
            <person name="Orme A."/>
            <person name="El-Demerdash A."/>
            <person name="Owen C."/>
            <person name="Martin L.B.B."/>
            <person name="Misra R.C."/>
            <person name="Kikuchi S."/>
            <person name="Rejzek M."/>
            <person name="Martin A.C."/>
            <person name="Harkess A."/>
            <person name="Leebens-Mack J."/>
            <person name="Louveau T."/>
            <person name="Stephenson M.J."/>
            <person name="Osbourn A."/>
        </authorList>
    </citation>
    <scope>NUCLEOTIDE SEQUENCE</scope>
    <source>
        <strain evidence="3">S10</strain>
    </source>
</reference>
<feature type="transmembrane region" description="Helical" evidence="1">
    <location>
        <begin position="308"/>
        <end position="332"/>
    </location>
</feature>
<feature type="signal peptide" evidence="2">
    <location>
        <begin position="1"/>
        <end position="16"/>
    </location>
</feature>
<name>A0AAD7PFJ8_QUISA</name>
<dbReference type="AlphaFoldDB" id="A0AAD7PFJ8"/>
<keyword evidence="2" id="KW-0732">Signal</keyword>
<evidence type="ECO:0000256" key="2">
    <source>
        <dbReference type="SAM" id="SignalP"/>
    </source>
</evidence>
<keyword evidence="1" id="KW-1133">Transmembrane helix</keyword>
<proteinExistence type="predicted"/>
<dbReference type="PANTHER" id="PTHR35752">
    <property type="entry name" value="G-PROTEIN COUPLED RECEPTOR"/>
    <property type="match status" value="1"/>
</dbReference>
<comment type="caution">
    <text evidence="3">The sequence shown here is derived from an EMBL/GenBank/DDBJ whole genome shotgun (WGS) entry which is preliminary data.</text>
</comment>
<evidence type="ECO:0000256" key="1">
    <source>
        <dbReference type="SAM" id="Phobius"/>
    </source>
</evidence>
<organism evidence="3 4">
    <name type="scientific">Quillaja saponaria</name>
    <name type="common">Soap bark tree</name>
    <dbReference type="NCBI Taxonomy" id="32244"/>
    <lineage>
        <taxon>Eukaryota</taxon>
        <taxon>Viridiplantae</taxon>
        <taxon>Streptophyta</taxon>
        <taxon>Embryophyta</taxon>
        <taxon>Tracheophyta</taxon>
        <taxon>Spermatophyta</taxon>
        <taxon>Magnoliopsida</taxon>
        <taxon>eudicotyledons</taxon>
        <taxon>Gunneridae</taxon>
        <taxon>Pentapetalae</taxon>
        <taxon>rosids</taxon>
        <taxon>fabids</taxon>
        <taxon>Fabales</taxon>
        <taxon>Quillajaceae</taxon>
        <taxon>Quillaja</taxon>
    </lineage>
</organism>
<gene>
    <name evidence="3" type="ORF">O6P43_024807</name>
</gene>
<keyword evidence="1" id="KW-0812">Transmembrane</keyword>
<feature type="chain" id="PRO_5042126310" evidence="2">
    <location>
        <begin position="17"/>
        <end position="402"/>
    </location>
</feature>
<accession>A0AAD7PFJ8</accession>
<dbReference type="EMBL" id="JARAOO010000010">
    <property type="protein sequence ID" value="KAJ7953054.1"/>
    <property type="molecule type" value="Genomic_DNA"/>
</dbReference>
<dbReference type="PANTHER" id="PTHR35752:SF1">
    <property type="entry name" value="G-PROTEIN COUPLED RECEPTOR"/>
    <property type="match status" value="1"/>
</dbReference>
<evidence type="ECO:0000313" key="3">
    <source>
        <dbReference type="EMBL" id="KAJ7953054.1"/>
    </source>
</evidence>